<dbReference type="InterPro" id="IPR000160">
    <property type="entry name" value="GGDEF_dom"/>
</dbReference>
<dbReference type="GO" id="GO:0006355">
    <property type="term" value="P:regulation of DNA-templated transcription"/>
    <property type="evidence" value="ECO:0007669"/>
    <property type="project" value="InterPro"/>
</dbReference>
<dbReference type="InterPro" id="IPR035965">
    <property type="entry name" value="PAS-like_dom_sf"/>
</dbReference>
<dbReference type="InterPro" id="IPR013767">
    <property type="entry name" value="PAS_fold"/>
</dbReference>
<dbReference type="InterPro" id="IPR013656">
    <property type="entry name" value="PAS_4"/>
</dbReference>
<dbReference type="Pfam" id="PF08447">
    <property type="entry name" value="PAS_3"/>
    <property type="match status" value="1"/>
</dbReference>
<dbReference type="PROSITE" id="PS50113">
    <property type="entry name" value="PAC"/>
    <property type="match status" value="1"/>
</dbReference>
<gene>
    <name evidence="5" type="ORF">SAMN05216552_104715</name>
</gene>
<dbReference type="PANTHER" id="PTHR44757">
    <property type="entry name" value="DIGUANYLATE CYCLASE DGCP"/>
    <property type="match status" value="1"/>
</dbReference>
<evidence type="ECO:0000259" key="1">
    <source>
        <dbReference type="PROSITE" id="PS50112"/>
    </source>
</evidence>
<feature type="domain" description="PAS" evidence="1">
    <location>
        <begin position="270"/>
        <end position="343"/>
    </location>
</feature>
<organism evidence="5 6">
    <name type="scientific">Pseudoduganella namucuonensis</name>
    <dbReference type="NCBI Taxonomy" id="1035707"/>
    <lineage>
        <taxon>Bacteria</taxon>
        <taxon>Pseudomonadati</taxon>
        <taxon>Pseudomonadota</taxon>
        <taxon>Betaproteobacteria</taxon>
        <taxon>Burkholderiales</taxon>
        <taxon>Oxalobacteraceae</taxon>
        <taxon>Telluria group</taxon>
        <taxon>Pseudoduganella</taxon>
    </lineage>
</organism>
<dbReference type="Pfam" id="PF08448">
    <property type="entry name" value="PAS_4"/>
    <property type="match status" value="1"/>
</dbReference>
<dbReference type="SMART" id="SM00267">
    <property type="entry name" value="GGDEF"/>
    <property type="match status" value="1"/>
</dbReference>
<feature type="domain" description="EAL" evidence="3">
    <location>
        <begin position="576"/>
        <end position="822"/>
    </location>
</feature>
<dbReference type="EMBL" id="FPBO01000047">
    <property type="protein sequence ID" value="SFV15631.1"/>
    <property type="molecule type" value="Genomic_DNA"/>
</dbReference>
<dbReference type="Pfam" id="PF00990">
    <property type="entry name" value="GGDEF"/>
    <property type="match status" value="1"/>
</dbReference>
<evidence type="ECO:0000259" key="3">
    <source>
        <dbReference type="PROSITE" id="PS50883"/>
    </source>
</evidence>
<dbReference type="PROSITE" id="PS50887">
    <property type="entry name" value="GGDEF"/>
    <property type="match status" value="1"/>
</dbReference>
<dbReference type="NCBIfam" id="TIGR00254">
    <property type="entry name" value="GGDEF"/>
    <property type="match status" value="1"/>
</dbReference>
<dbReference type="InterPro" id="IPR035919">
    <property type="entry name" value="EAL_sf"/>
</dbReference>
<dbReference type="SUPFAM" id="SSF55785">
    <property type="entry name" value="PYP-like sensor domain (PAS domain)"/>
    <property type="match status" value="3"/>
</dbReference>
<dbReference type="Pfam" id="PF00563">
    <property type="entry name" value="EAL"/>
    <property type="match status" value="1"/>
</dbReference>
<dbReference type="STRING" id="1035707.SAMN05216552_104715"/>
<feature type="domain" description="PAC" evidence="2">
    <location>
        <begin position="87"/>
        <end position="140"/>
    </location>
</feature>
<evidence type="ECO:0000259" key="2">
    <source>
        <dbReference type="PROSITE" id="PS50113"/>
    </source>
</evidence>
<evidence type="ECO:0000259" key="4">
    <source>
        <dbReference type="PROSITE" id="PS50887"/>
    </source>
</evidence>
<evidence type="ECO:0000313" key="6">
    <source>
        <dbReference type="Proteomes" id="UP000199391"/>
    </source>
</evidence>
<dbReference type="SUPFAM" id="SSF141868">
    <property type="entry name" value="EAL domain-like"/>
    <property type="match status" value="1"/>
</dbReference>
<dbReference type="InterPro" id="IPR029787">
    <property type="entry name" value="Nucleotide_cyclase"/>
</dbReference>
<dbReference type="SMART" id="SM00052">
    <property type="entry name" value="EAL"/>
    <property type="match status" value="1"/>
</dbReference>
<accession>A0A1I7M0Y9</accession>
<dbReference type="InterPro" id="IPR043128">
    <property type="entry name" value="Rev_trsase/Diguanyl_cyclase"/>
</dbReference>
<dbReference type="Gene3D" id="3.30.450.20">
    <property type="entry name" value="PAS domain"/>
    <property type="match status" value="3"/>
</dbReference>
<dbReference type="PROSITE" id="PS50112">
    <property type="entry name" value="PAS"/>
    <property type="match status" value="3"/>
</dbReference>
<dbReference type="InterPro" id="IPR000700">
    <property type="entry name" value="PAS-assoc_C"/>
</dbReference>
<dbReference type="AlphaFoldDB" id="A0A1I7M0Y9"/>
<dbReference type="InterPro" id="IPR001633">
    <property type="entry name" value="EAL_dom"/>
</dbReference>
<dbReference type="GO" id="GO:0003824">
    <property type="term" value="F:catalytic activity"/>
    <property type="evidence" value="ECO:0007669"/>
    <property type="project" value="UniProtKB-ARBA"/>
</dbReference>
<dbReference type="Proteomes" id="UP000199391">
    <property type="component" value="Unassembled WGS sequence"/>
</dbReference>
<feature type="domain" description="GGDEF" evidence="4">
    <location>
        <begin position="432"/>
        <end position="565"/>
    </location>
</feature>
<dbReference type="Pfam" id="PF00989">
    <property type="entry name" value="PAS"/>
    <property type="match status" value="1"/>
</dbReference>
<dbReference type="SUPFAM" id="SSF55073">
    <property type="entry name" value="Nucleotide cyclase"/>
    <property type="match status" value="1"/>
</dbReference>
<dbReference type="NCBIfam" id="TIGR00229">
    <property type="entry name" value="sensory_box"/>
    <property type="match status" value="2"/>
</dbReference>
<feature type="domain" description="PAS" evidence="1">
    <location>
        <begin position="140"/>
        <end position="212"/>
    </location>
</feature>
<dbReference type="CDD" id="cd01949">
    <property type="entry name" value="GGDEF"/>
    <property type="match status" value="1"/>
</dbReference>
<dbReference type="RefSeq" id="WP_177307692.1">
    <property type="nucleotide sequence ID" value="NZ_FPBO01000047.1"/>
</dbReference>
<dbReference type="InterPro" id="IPR052155">
    <property type="entry name" value="Biofilm_reg_signaling"/>
</dbReference>
<dbReference type="Gene3D" id="3.30.70.270">
    <property type="match status" value="1"/>
</dbReference>
<dbReference type="CDD" id="cd00130">
    <property type="entry name" value="PAS"/>
    <property type="match status" value="3"/>
</dbReference>
<dbReference type="SMART" id="SM00091">
    <property type="entry name" value="PAS"/>
    <property type="match status" value="3"/>
</dbReference>
<dbReference type="PANTHER" id="PTHR44757:SF4">
    <property type="entry name" value="DIGUANYLATE CYCLASE DGCE-RELATED"/>
    <property type="match status" value="1"/>
</dbReference>
<reference evidence="6" key="1">
    <citation type="submission" date="2016-10" db="EMBL/GenBank/DDBJ databases">
        <authorList>
            <person name="Varghese N."/>
            <person name="Submissions S."/>
        </authorList>
    </citation>
    <scope>NUCLEOTIDE SEQUENCE [LARGE SCALE GENOMIC DNA]</scope>
    <source>
        <strain evidence="6">CGMCC 1.11014</strain>
    </source>
</reference>
<keyword evidence="6" id="KW-1185">Reference proteome</keyword>
<proteinExistence type="predicted"/>
<evidence type="ECO:0000313" key="5">
    <source>
        <dbReference type="EMBL" id="SFV15631.1"/>
    </source>
</evidence>
<name>A0A1I7M0Y9_9BURK</name>
<sequence length="822" mass="92224">MAQPVITPPPHEAAELFRLMAEEIRECAIFLLDTRGRITVWNRGAEVMKGYTAQEAIGHHFRMLYTEEDRARRWPEHNLRAAHRDGYYSEERWRRKKDGTLFWAHIALTALRGEHGALRGYSKVTLDLTPHKELERCLDERAENQRILAAAQAGTWEWDPVDGLLRLSPALLELLGYEENELGPHFRDWAALVAREDLPELRARLRRVAEQAPYAPLALHARLCRKDGRCHWHDIRASWCHSSRAGRALLQGVCVDIDRQMRLQMALRSAKERAQVTLRAITNGVLTTCRDGRIDTMNAAAEHLTGWMEDEVRGRPAAEVLRLADEASGAALPDPVARSMAERRVLVSPAPALLAARGGARHTVEYAVAPLLPPGREVDGAVVVLNDVSEAHGLLRSLRHQASHDALTGLVNRQEFGLRLQRALERSTQEGAGCALLYMDLDRFKIVNDTCGHAAGDDLLRQLAAAYSAHVRERDTLARLGGDEFALIVEHCTVQEALLVARKILDTTRAFRFVHGKQSFRIGVSIGLVPLQEVAQSAQETLRQADHACYIAKERGRNRVFVQRRPGGEMRQRRNDMYWAKRLGDAFRGDLLQLYRQPIHALGAADGGLHYEILLRLRDGPNTPIQPGVFLPAAERYDIMPEVDRWVLNKSLEWLERNPAHVARLALCTINLSQRALADPAFLRHATARVRDAGVPADRLCFEITETGAVANMRQTQAFIAALKELGCRFALDDFGTGLASFAYLKELPVDYVKIDGSFIEPMMDSTVDFEMVRFTNEISHIMGRRTIAEFVNDQATLARLTEIGVDFAQGYMLGEPGPLTA</sequence>
<dbReference type="Gene3D" id="3.20.20.450">
    <property type="entry name" value="EAL domain"/>
    <property type="match status" value="1"/>
</dbReference>
<dbReference type="FunFam" id="3.30.70.270:FF:000001">
    <property type="entry name" value="Diguanylate cyclase domain protein"/>
    <property type="match status" value="1"/>
</dbReference>
<dbReference type="CDD" id="cd01948">
    <property type="entry name" value="EAL"/>
    <property type="match status" value="1"/>
</dbReference>
<dbReference type="InterPro" id="IPR000014">
    <property type="entry name" value="PAS"/>
</dbReference>
<feature type="domain" description="PAS" evidence="1">
    <location>
        <begin position="29"/>
        <end position="70"/>
    </location>
</feature>
<dbReference type="PROSITE" id="PS50883">
    <property type="entry name" value="EAL"/>
    <property type="match status" value="1"/>
</dbReference>
<dbReference type="InterPro" id="IPR013655">
    <property type="entry name" value="PAS_fold_3"/>
</dbReference>
<protein>
    <submittedName>
        <fullName evidence="5">PAS domain S-box-containing protein/diguanylate cyclase (GGDEF) domain-containing protein</fullName>
    </submittedName>
</protein>